<accession>A0ABN7W4N2</accession>
<sequence length="414" mass="47777">ECGATESSRFCPLKNEKWRQAKQNRLTKVTWEEGNILCNLCYMNLVENPLQRLKKSTKRVKVSVEEAEDLIRNEIEATVSEEITNQDVEAVMEGVEEVDTIDLIRAIETMTRTFYEREHIKKEGPIYLYNELRKVFQADKNLNNFLDQLYLVAKPIEHGDKTIDPYYLDSVGTSNEGLNILANISLTTTARAVDRKKKQLSESHGKYVEKALENSKFLDADQLQKEAHFIFQHRGDNTFRQYFVNTVKYPYTPKQLRTISKKYAIVLLDMFKKIYLARYRYTPIISCSDNINSYKLPSLGYEITDRHLPRGFVTIRKPFTTSLCDYMHCDSNYSADGKVLACGHGYHNHCLEKCRSKCLIYLDYLQNEVKKNIGALKISLTKVLNEKEFAGERTGNTVESDIDDADTATDNIAM</sequence>
<name>A0ABN7W4N2_GIGMA</name>
<protein>
    <submittedName>
        <fullName evidence="2">23594_t:CDS:1</fullName>
    </submittedName>
</protein>
<reference evidence="2 3" key="1">
    <citation type="submission" date="2021-06" db="EMBL/GenBank/DDBJ databases">
        <authorList>
            <person name="Kallberg Y."/>
            <person name="Tangrot J."/>
            <person name="Rosling A."/>
        </authorList>
    </citation>
    <scope>NUCLEOTIDE SEQUENCE [LARGE SCALE GENOMIC DNA]</scope>
    <source>
        <strain evidence="2 3">120-4 pot B 10/14</strain>
    </source>
</reference>
<evidence type="ECO:0000256" key="1">
    <source>
        <dbReference type="SAM" id="MobiDB-lite"/>
    </source>
</evidence>
<organism evidence="2 3">
    <name type="scientific">Gigaspora margarita</name>
    <dbReference type="NCBI Taxonomy" id="4874"/>
    <lineage>
        <taxon>Eukaryota</taxon>
        <taxon>Fungi</taxon>
        <taxon>Fungi incertae sedis</taxon>
        <taxon>Mucoromycota</taxon>
        <taxon>Glomeromycotina</taxon>
        <taxon>Glomeromycetes</taxon>
        <taxon>Diversisporales</taxon>
        <taxon>Gigasporaceae</taxon>
        <taxon>Gigaspora</taxon>
    </lineage>
</organism>
<feature type="region of interest" description="Disordered" evidence="1">
    <location>
        <begin position="395"/>
        <end position="414"/>
    </location>
</feature>
<proteinExistence type="predicted"/>
<feature type="non-terminal residue" evidence="2">
    <location>
        <position position="1"/>
    </location>
</feature>
<gene>
    <name evidence="2" type="ORF">GMARGA_LOCUS26382</name>
</gene>
<keyword evidence="3" id="KW-1185">Reference proteome</keyword>
<evidence type="ECO:0000313" key="3">
    <source>
        <dbReference type="Proteomes" id="UP000789901"/>
    </source>
</evidence>
<dbReference type="EMBL" id="CAJVQB010030635">
    <property type="protein sequence ID" value="CAG8815825.1"/>
    <property type="molecule type" value="Genomic_DNA"/>
</dbReference>
<feature type="non-terminal residue" evidence="2">
    <location>
        <position position="414"/>
    </location>
</feature>
<evidence type="ECO:0000313" key="2">
    <source>
        <dbReference type="EMBL" id="CAG8815825.1"/>
    </source>
</evidence>
<dbReference type="Proteomes" id="UP000789901">
    <property type="component" value="Unassembled WGS sequence"/>
</dbReference>
<comment type="caution">
    <text evidence="2">The sequence shown here is derived from an EMBL/GenBank/DDBJ whole genome shotgun (WGS) entry which is preliminary data.</text>
</comment>